<dbReference type="NCBIfam" id="TIGR04104">
    <property type="entry name" value="cxxc_20_cxxc"/>
    <property type="match status" value="1"/>
</dbReference>
<keyword evidence="1" id="KW-1133">Transmembrane helix</keyword>
<evidence type="ECO:0000256" key="1">
    <source>
        <dbReference type="SAM" id="Phobius"/>
    </source>
</evidence>
<dbReference type="Proteomes" id="UP000285456">
    <property type="component" value="Unassembled WGS sequence"/>
</dbReference>
<keyword evidence="1" id="KW-0472">Membrane</keyword>
<evidence type="ECO:0000313" key="3">
    <source>
        <dbReference type="Proteomes" id="UP000285456"/>
    </source>
</evidence>
<dbReference type="RefSeq" id="WP_118889303.1">
    <property type="nucleotide sequence ID" value="NZ_JAMAWL010000004.1"/>
</dbReference>
<dbReference type="AlphaFoldDB" id="A0A417YH96"/>
<dbReference type="InterPro" id="IPR026369">
    <property type="entry name" value="CxxC_20_CxxC"/>
</dbReference>
<comment type="caution">
    <text evidence="2">The sequence shown here is derived from an EMBL/GenBank/DDBJ whole genome shotgun (WGS) entry which is preliminary data.</text>
</comment>
<dbReference type="EMBL" id="QWEH01000006">
    <property type="protein sequence ID" value="RHW32219.1"/>
    <property type="molecule type" value="Genomic_DNA"/>
</dbReference>
<feature type="transmembrane region" description="Helical" evidence="1">
    <location>
        <begin position="44"/>
        <end position="62"/>
    </location>
</feature>
<feature type="transmembrane region" description="Helical" evidence="1">
    <location>
        <begin position="68"/>
        <end position="86"/>
    </location>
</feature>
<keyword evidence="3" id="KW-1185">Reference proteome</keyword>
<gene>
    <name evidence="2" type="ORF">D1B32_10660</name>
</gene>
<name>A0A417YH96_9BACI</name>
<protein>
    <recommendedName>
        <fullName evidence="4">DUF983 domain-containing protein</fullName>
    </recommendedName>
</protein>
<evidence type="ECO:0000313" key="2">
    <source>
        <dbReference type="EMBL" id="RHW32219.1"/>
    </source>
</evidence>
<reference evidence="2 3" key="1">
    <citation type="journal article" date="2007" name="Int. J. Syst. Evol. Microbiol.">
        <title>Oceanobacillus profundus sp. nov., isolated from a deep-sea sediment core.</title>
        <authorList>
            <person name="Kim Y.G."/>
            <person name="Choi D.H."/>
            <person name="Hyun S."/>
            <person name="Cho B.C."/>
        </authorList>
    </citation>
    <scope>NUCLEOTIDE SEQUENCE [LARGE SCALE GENOMIC DNA]</scope>
    <source>
        <strain evidence="2 3">DSM 18246</strain>
    </source>
</reference>
<organism evidence="2 3">
    <name type="scientific">Oceanobacillus profundus</name>
    <dbReference type="NCBI Taxonomy" id="372463"/>
    <lineage>
        <taxon>Bacteria</taxon>
        <taxon>Bacillati</taxon>
        <taxon>Bacillota</taxon>
        <taxon>Bacilli</taxon>
        <taxon>Bacillales</taxon>
        <taxon>Bacillaceae</taxon>
        <taxon>Oceanobacillus</taxon>
    </lineage>
</organism>
<proteinExistence type="predicted"/>
<dbReference type="OrthoDB" id="2418141at2"/>
<evidence type="ECO:0008006" key="4">
    <source>
        <dbReference type="Google" id="ProtNLM"/>
    </source>
</evidence>
<keyword evidence="1" id="KW-0812">Transmembrane</keyword>
<accession>A0A417YH96</accession>
<sequence>METPACAYCKKQWSYLTTLRNLFRIKMSCPHCGKENYYDSGASNSFLALMIAPALIIIGAFLNLPLGWLIGISLILILIHFLLYPFRTNVRKAD</sequence>